<evidence type="ECO:0000256" key="8">
    <source>
        <dbReference type="RuleBase" id="RU364150"/>
    </source>
</evidence>
<dbReference type="GO" id="GO:0006369">
    <property type="term" value="P:termination of RNA polymerase II transcription"/>
    <property type="evidence" value="ECO:0007669"/>
    <property type="project" value="TreeGrafter"/>
</dbReference>
<keyword evidence="6 8" id="KW-0539">Nucleus</keyword>
<dbReference type="AlphaFoldDB" id="A0A507C1R4"/>
<keyword evidence="10" id="KW-1185">Reference proteome</keyword>
<evidence type="ECO:0000256" key="7">
    <source>
        <dbReference type="ARBA" id="ARBA00032012"/>
    </source>
</evidence>
<dbReference type="InterPro" id="IPR019095">
    <property type="entry name" value="Mediator_Med18"/>
</dbReference>
<dbReference type="Pfam" id="PF09637">
    <property type="entry name" value="Med18"/>
    <property type="match status" value="1"/>
</dbReference>
<comment type="subcellular location">
    <subcellularLocation>
        <location evidence="1 8">Nucleus</location>
    </subcellularLocation>
</comment>
<comment type="caution">
    <text evidence="9">The sequence shown here is derived from an EMBL/GenBank/DDBJ whole genome shotgun (WGS) entry which is preliminary data.</text>
</comment>
<dbReference type="Proteomes" id="UP000319731">
    <property type="component" value="Unassembled WGS sequence"/>
</dbReference>
<evidence type="ECO:0000256" key="1">
    <source>
        <dbReference type="ARBA" id="ARBA00004123"/>
    </source>
</evidence>
<dbReference type="GO" id="GO:0016592">
    <property type="term" value="C:mediator complex"/>
    <property type="evidence" value="ECO:0007669"/>
    <property type="project" value="InterPro"/>
</dbReference>
<evidence type="ECO:0000313" key="9">
    <source>
        <dbReference type="EMBL" id="TPX33308.1"/>
    </source>
</evidence>
<dbReference type="OrthoDB" id="5348092at2759"/>
<keyword evidence="8" id="KW-0010">Activator</keyword>
<name>A0A507C1R4_9FUNG</name>
<reference evidence="9 10" key="1">
    <citation type="journal article" date="2019" name="Sci. Rep.">
        <title>Comparative genomics of chytrid fungi reveal insights into the obligate biotrophic and pathogenic lifestyle of Synchytrium endobioticum.</title>
        <authorList>
            <person name="van de Vossenberg B.T.L.H."/>
            <person name="Warris S."/>
            <person name="Nguyen H.D.T."/>
            <person name="van Gent-Pelzer M.P.E."/>
            <person name="Joly D.L."/>
            <person name="van de Geest H.C."/>
            <person name="Bonants P.J.M."/>
            <person name="Smith D.S."/>
            <person name="Levesque C.A."/>
            <person name="van der Lee T.A.J."/>
        </authorList>
    </citation>
    <scope>NUCLEOTIDE SEQUENCE [LARGE SCALE GENOMIC DNA]</scope>
    <source>
        <strain evidence="9 10">JEL517</strain>
    </source>
</reference>
<comment type="subunit">
    <text evidence="8">Component of the Mediator complex.</text>
</comment>
<comment type="similarity">
    <text evidence="2 8">Belongs to the Mediator complex subunit 18 family.</text>
</comment>
<dbReference type="GO" id="GO:0006357">
    <property type="term" value="P:regulation of transcription by RNA polymerase II"/>
    <property type="evidence" value="ECO:0007669"/>
    <property type="project" value="InterPro"/>
</dbReference>
<proteinExistence type="inferred from homology"/>
<keyword evidence="4 8" id="KW-0805">Transcription regulation</keyword>
<accession>A0A507C1R4</accession>
<gene>
    <name evidence="8" type="primary">MED18</name>
    <name evidence="9" type="ORF">SmJEL517_g03716</name>
</gene>
<keyword evidence="5 8" id="KW-0804">Transcription</keyword>
<evidence type="ECO:0000313" key="10">
    <source>
        <dbReference type="Proteomes" id="UP000319731"/>
    </source>
</evidence>
<sequence length="228" mass="26216">MTQQYQCFMHGLIPDRSLHHVLERLVILAGNFSWNGQPNLYEHEIVWHPIDKQPSDNRKRSDDLVMRLRASFFDGTSFIKVKNRAWKLAQLNRPEAPSTMSDRPRTWNQRGIIESDLEGDVFAYLDLLGYQPAFEFVRKGHQFPCDALRVCVYQLYKIKTQHMVSSATLLDESSETPPWIMEVTSPLTNAMGTATMGPAIERFATFMRGVVDLIAVDHIALDNKIKYS</sequence>
<evidence type="ECO:0000256" key="4">
    <source>
        <dbReference type="ARBA" id="ARBA00023015"/>
    </source>
</evidence>
<protein>
    <recommendedName>
        <fullName evidence="3 8">Mediator of RNA polymerase II transcription subunit 18</fullName>
    </recommendedName>
    <alternativeName>
        <fullName evidence="7 8">Mediator complex subunit 18</fullName>
    </alternativeName>
</protein>
<dbReference type="Gene3D" id="2.40.320.10">
    <property type="entry name" value="Hypothetical Protein Pfu-838710-001"/>
    <property type="match status" value="1"/>
</dbReference>
<evidence type="ECO:0000256" key="2">
    <source>
        <dbReference type="ARBA" id="ARBA00009814"/>
    </source>
</evidence>
<evidence type="ECO:0000256" key="6">
    <source>
        <dbReference type="ARBA" id="ARBA00023242"/>
    </source>
</evidence>
<dbReference type="GO" id="GO:0003712">
    <property type="term" value="F:transcription coregulator activity"/>
    <property type="evidence" value="ECO:0007669"/>
    <property type="project" value="InterPro"/>
</dbReference>
<dbReference type="EMBL" id="QEAO01000021">
    <property type="protein sequence ID" value="TPX33308.1"/>
    <property type="molecule type" value="Genomic_DNA"/>
</dbReference>
<evidence type="ECO:0000256" key="5">
    <source>
        <dbReference type="ARBA" id="ARBA00023163"/>
    </source>
</evidence>
<dbReference type="GO" id="GO:0070847">
    <property type="term" value="C:core mediator complex"/>
    <property type="evidence" value="ECO:0007669"/>
    <property type="project" value="TreeGrafter"/>
</dbReference>
<dbReference type="PANTHER" id="PTHR13321:SF2">
    <property type="entry name" value="MEDIATOR OF RNA POLYMERASE II TRANSCRIPTION SUBUNIT 18"/>
    <property type="match status" value="1"/>
</dbReference>
<dbReference type="PANTHER" id="PTHR13321">
    <property type="entry name" value="MEDIATOR OF RNA POLYMERASE II TRANSCRIPTION, SUBUNIT 18"/>
    <property type="match status" value="1"/>
</dbReference>
<evidence type="ECO:0000256" key="3">
    <source>
        <dbReference type="ARBA" id="ARBA00019612"/>
    </source>
</evidence>
<dbReference type="STRING" id="1806994.A0A507C1R4"/>
<organism evidence="9 10">
    <name type="scientific">Synchytrium microbalum</name>
    <dbReference type="NCBI Taxonomy" id="1806994"/>
    <lineage>
        <taxon>Eukaryota</taxon>
        <taxon>Fungi</taxon>
        <taxon>Fungi incertae sedis</taxon>
        <taxon>Chytridiomycota</taxon>
        <taxon>Chytridiomycota incertae sedis</taxon>
        <taxon>Chytridiomycetes</taxon>
        <taxon>Synchytriales</taxon>
        <taxon>Synchytriaceae</taxon>
        <taxon>Synchytrium</taxon>
    </lineage>
</organism>
<comment type="function">
    <text evidence="8">Component of the Mediator complex, a coactivator involved in the regulated transcription of nearly all RNA polymerase II-dependent genes. Mediator functions as a bridge to convey information from gene-specific regulatory proteins to the basal RNA polymerase II transcription machinery. Mediator is recruited to promoters by direct interactions with regulatory proteins and serves as a scaffold for the assembly of a functional preinitiation complex with RNA polymerase II and the general transcription factors.</text>
</comment>